<evidence type="ECO:0000313" key="1">
    <source>
        <dbReference type="EMBL" id="MDF0708489.1"/>
    </source>
</evidence>
<evidence type="ECO:0000313" key="2">
    <source>
        <dbReference type="Proteomes" id="UP001217083"/>
    </source>
</evidence>
<gene>
    <name evidence="1" type="ORF">PY091_14785</name>
</gene>
<accession>A0ABT5XRI2</accession>
<comment type="caution">
    <text evidence="1">The sequence shown here is derived from an EMBL/GenBank/DDBJ whole genome shotgun (WGS) entry which is preliminary data.</text>
</comment>
<sequence>MSGIKVSELKKIFEKIIEKLEFEYGNDSEMELKTITYRLIPTEKWNKFEKPEDWYSASEIDQGDLQDDVMELKKMISDDERIATFVDFDRLASILREISQIENPIE</sequence>
<proteinExistence type="predicted"/>
<dbReference type="RefSeq" id="WP_275650430.1">
    <property type="nucleotide sequence ID" value="NZ_JARFVA010000005.1"/>
</dbReference>
<dbReference type="EMBL" id="JARFVA010000005">
    <property type="protein sequence ID" value="MDF0708489.1"/>
    <property type="molecule type" value="Genomic_DNA"/>
</dbReference>
<name>A0ABT5XRI2_9FLAO</name>
<keyword evidence="2" id="KW-1185">Reference proteome</keyword>
<organism evidence="1 2">
    <name type="scientific">Flagellimonas okinawensis</name>
    <dbReference type="NCBI Taxonomy" id="3031324"/>
    <lineage>
        <taxon>Bacteria</taxon>
        <taxon>Pseudomonadati</taxon>
        <taxon>Bacteroidota</taxon>
        <taxon>Flavobacteriia</taxon>
        <taxon>Flavobacteriales</taxon>
        <taxon>Flavobacteriaceae</taxon>
        <taxon>Flagellimonas</taxon>
    </lineage>
</organism>
<reference evidence="1 2" key="1">
    <citation type="submission" date="2023-03" db="EMBL/GenBank/DDBJ databases">
        <title>Muricauda XX sp. nov. and Muricauda XXX sp. nov., two novel species isolated from Okinawa Trough.</title>
        <authorList>
            <person name="Cao W."/>
            <person name="Deng X."/>
        </authorList>
    </citation>
    <scope>NUCLEOTIDE SEQUENCE [LARGE SCALE GENOMIC DNA]</scope>
    <source>
        <strain evidence="1 2">81s02</strain>
    </source>
</reference>
<dbReference type="Proteomes" id="UP001217083">
    <property type="component" value="Unassembled WGS sequence"/>
</dbReference>
<protein>
    <submittedName>
        <fullName evidence="1">Uncharacterized protein</fullName>
    </submittedName>
</protein>